<feature type="binding site" evidence="5">
    <location>
        <position position="42"/>
    </location>
    <ligand>
        <name>ATP</name>
        <dbReference type="ChEBI" id="CHEBI:30616"/>
    </ligand>
</feature>
<evidence type="ECO:0000256" key="2">
    <source>
        <dbReference type="ARBA" id="ARBA00022741"/>
    </source>
</evidence>
<dbReference type="InterPro" id="IPR000719">
    <property type="entry name" value="Prot_kinase_dom"/>
</dbReference>
<dbReference type="PANTHER" id="PTHR48011:SF64">
    <property type="entry name" value="MITOGEN-ACTIVATED PROTEIN KINASE KINASE KINASE 3-LIKE"/>
    <property type="match status" value="1"/>
</dbReference>
<evidence type="ECO:0000313" key="8">
    <source>
        <dbReference type="EMBL" id="KAH0749181.1"/>
    </source>
</evidence>
<dbReference type="InterPro" id="IPR052751">
    <property type="entry name" value="Plant_MAPKKK"/>
</dbReference>
<keyword evidence="9" id="KW-1185">Reference proteome</keyword>
<keyword evidence="4 5" id="KW-0067">ATP-binding</keyword>
<dbReference type="PROSITE" id="PS00107">
    <property type="entry name" value="PROTEIN_KINASE_ATP"/>
    <property type="match status" value="1"/>
</dbReference>
<comment type="similarity">
    <text evidence="6">Belongs to the protein kinase superfamily.</text>
</comment>
<organism evidence="8 9">
    <name type="scientific">Solanum tuberosum</name>
    <name type="common">Potato</name>
    <dbReference type="NCBI Taxonomy" id="4113"/>
    <lineage>
        <taxon>Eukaryota</taxon>
        <taxon>Viridiplantae</taxon>
        <taxon>Streptophyta</taxon>
        <taxon>Embryophyta</taxon>
        <taxon>Tracheophyta</taxon>
        <taxon>Spermatophyta</taxon>
        <taxon>Magnoliopsida</taxon>
        <taxon>eudicotyledons</taxon>
        <taxon>Gunneridae</taxon>
        <taxon>Pentapetalae</taxon>
        <taxon>asterids</taxon>
        <taxon>lamiids</taxon>
        <taxon>Solanales</taxon>
        <taxon>Solanaceae</taxon>
        <taxon>Solanoideae</taxon>
        <taxon>Solaneae</taxon>
        <taxon>Solanum</taxon>
    </lineage>
</organism>
<dbReference type="Proteomes" id="UP000826656">
    <property type="component" value="Unassembled WGS sequence"/>
</dbReference>
<sequence length="385" mass="43413">MAGLLWKRGTTLGQGGFGVVSLASTSNALFRGVTLPSLIALKSCNYSASQSLKEEVEILRMFKNSPYIVHCFGANVSFEDNVNLYNLLLEYASGGSLADRLQICNSLSEFEVKKHTKNVLLGLSCIHNKGIIHCDIKPGNILLVGGDKTAKIADFGLSVTLEQGMNQKQGVIRGTERYMAPESVINTEYTPQVDIWALGCTVYELITGTPLWEDADGDDVLDKIEFEEPKFQNSKLSNEAQNFLEKCLVKNPSSRWTADMLLNHTFLQNSSKVANTAITRKKKSDSLHKPIQKITFKIGNHKFSRQLLDPIPCSHLLSLSLFRTYKDIVYINSRFICKNNLYTFVNLHHNETHGAVHQFVWRRFWDRDTSMMSLSWKFVPKTNHV</sequence>
<keyword evidence="2 5" id="KW-0547">Nucleotide-binding</keyword>
<accession>A0ABQ7UJP9</accession>
<evidence type="ECO:0000256" key="4">
    <source>
        <dbReference type="ARBA" id="ARBA00022840"/>
    </source>
</evidence>
<evidence type="ECO:0000256" key="3">
    <source>
        <dbReference type="ARBA" id="ARBA00022777"/>
    </source>
</evidence>
<evidence type="ECO:0000259" key="7">
    <source>
        <dbReference type="PROSITE" id="PS50011"/>
    </source>
</evidence>
<feature type="domain" description="Protein kinase" evidence="7">
    <location>
        <begin position="6"/>
        <end position="267"/>
    </location>
</feature>
<reference evidence="8 9" key="1">
    <citation type="journal article" date="2021" name="bioRxiv">
        <title>Chromosome-scale and haplotype-resolved genome assembly of a tetraploid potato cultivar.</title>
        <authorList>
            <person name="Sun H."/>
            <person name="Jiao W.-B."/>
            <person name="Krause K."/>
            <person name="Campoy J.A."/>
            <person name="Goel M."/>
            <person name="Folz-Donahue K."/>
            <person name="Kukat C."/>
            <person name="Huettel B."/>
            <person name="Schneeberger K."/>
        </authorList>
    </citation>
    <scope>NUCLEOTIDE SEQUENCE [LARGE SCALE GENOMIC DNA]</scope>
    <source>
        <strain evidence="8">SolTubOtavaFocal</strain>
        <tissue evidence="8">Leaves</tissue>
    </source>
</reference>
<name>A0ABQ7UJP9_SOLTU</name>
<dbReference type="EMBL" id="JAIVGD010000019">
    <property type="protein sequence ID" value="KAH0749181.1"/>
    <property type="molecule type" value="Genomic_DNA"/>
</dbReference>
<evidence type="ECO:0000313" key="9">
    <source>
        <dbReference type="Proteomes" id="UP000826656"/>
    </source>
</evidence>
<dbReference type="InterPro" id="IPR008271">
    <property type="entry name" value="Ser/Thr_kinase_AS"/>
</dbReference>
<evidence type="ECO:0000256" key="1">
    <source>
        <dbReference type="ARBA" id="ARBA00022679"/>
    </source>
</evidence>
<keyword evidence="1" id="KW-0808">Transferase</keyword>
<evidence type="ECO:0000256" key="5">
    <source>
        <dbReference type="PROSITE-ProRule" id="PRU10141"/>
    </source>
</evidence>
<comment type="caution">
    <text evidence="8">The sequence shown here is derived from an EMBL/GenBank/DDBJ whole genome shotgun (WGS) entry which is preliminary data.</text>
</comment>
<dbReference type="Gene3D" id="1.10.510.10">
    <property type="entry name" value="Transferase(Phosphotransferase) domain 1"/>
    <property type="match status" value="1"/>
</dbReference>
<evidence type="ECO:0000256" key="6">
    <source>
        <dbReference type="RuleBase" id="RU000304"/>
    </source>
</evidence>
<gene>
    <name evidence="8" type="ORF">KY290_028413</name>
</gene>
<dbReference type="InterPro" id="IPR011009">
    <property type="entry name" value="Kinase-like_dom_sf"/>
</dbReference>
<keyword evidence="3" id="KW-0418">Kinase</keyword>
<keyword evidence="6" id="KW-0723">Serine/threonine-protein kinase</keyword>
<dbReference type="PROSITE" id="PS50011">
    <property type="entry name" value="PROTEIN_KINASE_DOM"/>
    <property type="match status" value="1"/>
</dbReference>
<dbReference type="Pfam" id="PF00069">
    <property type="entry name" value="Pkinase"/>
    <property type="match status" value="1"/>
</dbReference>
<proteinExistence type="inferred from homology"/>
<dbReference type="SUPFAM" id="SSF56112">
    <property type="entry name" value="Protein kinase-like (PK-like)"/>
    <property type="match status" value="1"/>
</dbReference>
<dbReference type="InterPro" id="IPR017441">
    <property type="entry name" value="Protein_kinase_ATP_BS"/>
</dbReference>
<dbReference type="SMART" id="SM00220">
    <property type="entry name" value="S_TKc"/>
    <property type="match status" value="1"/>
</dbReference>
<dbReference type="PROSITE" id="PS00108">
    <property type="entry name" value="PROTEIN_KINASE_ST"/>
    <property type="match status" value="1"/>
</dbReference>
<dbReference type="PANTHER" id="PTHR48011">
    <property type="entry name" value="CCR4-NOT TRANSCRIPTIONAL COMPLEX SUBUNIT CAF120-RELATED"/>
    <property type="match status" value="1"/>
</dbReference>
<protein>
    <recommendedName>
        <fullName evidence="7">Protein kinase domain-containing protein</fullName>
    </recommendedName>
</protein>